<evidence type="ECO:0000313" key="2">
    <source>
        <dbReference type="Proteomes" id="UP000190286"/>
    </source>
</evidence>
<keyword evidence="2" id="KW-1185">Reference proteome</keyword>
<dbReference type="EMBL" id="FUYF01000001">
    <property type="protein sequence ID" value="SKA73148.1"/>
    <property type="molecule type" value="Genomic_DNA"/>
</dbReference>
<dbReference type="InterPro" id="IPR016621">
    <property type="entry name" value="UCP014543"/>
</dbReference>
<dbReference type="Pfam" id="PF12646">
    <property type="entry name" value="DUF3783"/>
    <property type="match status" value="1"/>
</dbReference>
<protein>
    <recommendedName>
        <fullName evidence="3">DUF3783 domain-containing protein</fullName>
    </recommendedName>
</protein>
<evidence type="ECO:0000313" key="1">
    <source>
        <dbReference type="EMBL" id="SKA73148.1"/>
    </source>
</evidence>
<dbReference type="GeneID" id="93336607"/>
<reference evidence="1 2" key="1">
    <citation type="submission" date="2017-02" db="EMBL/GenBank/DDBJ databases">
        <authorList>
            <person name="Peterson S.W."/>
        </authorList>
    </citation>
    <scope>NUCLEOTIDE SEQUENCE [LARGE SCALE GENOMIC DNA]</scope>
    <source>
        <strain evidence="1 2">ATCC 27749</strain>
    </source>
</reference>
<organism evidence="1 2">
    <name type="scientific">Gemmiger formicilis</name>
    <dbReference type="NCBI Taxonomy" id="745368"/>
    <lineage>
        <taxon>Bacteria</taxon>
        <taxon>Bacillati</taxon>
        <taxon>Bacillota</taxon>
        <taxon>Clostridia</taxon>
        <taxon>Eubacteriales</taxon>
        <taxon>Gemmiger</taxon>
    </lineage>
</organism>
<sequence length="134" mass="14357">MKARIIREPRCALLWRIDESYPNYAAIARAARRYDVKLRPVADGDLGGIVGDLCAGKPAPAFAPLIAVPDRPAIIVSGLRHDNGELGAFLDLIKMGGASIPVRSMVTPTSKGWTLANLLLELNTEHETVQGGNA</sequence>
<evidence type="ECO:0008006" key="3">
    <source>
        <dbReference type="Google" id="ProtNLM"/>
    </source>
</evidence>
<dbReference type="OrthoDB" id="1049518at2"/>
<dbReference type="Proteomes" id="UP000190286">
    <property type="component" value="Unassembled WGS sequence"/>
</dbReference>
<name>A0A1T4W7Y5_9FIRM</name>
<dbReference type="RefSeq" id="WP_078783129.1">
    <property type="nucleotide sequence ID" value="NZ_CAKVSO010000006.1"/>
</dbReference>
<accession>A0A1T4W7Y5</accession>
<dbReference type="AlphaFoldDB" id="A0A1T4W7Y5"/>
<gene>
    <name evidence="1" type="ORF">SAMN02745178_00107</name>
</gene>
<proteinExistence type="predicted"/>